<accession>A0A199UAA1</accession>
<evidence type="ECO:0000313" key="1">
    <source>
        <dbReference type="EMBL" id="OAY21577.1"/>
    </source>
</evidence>
<gene>
    <name evidence="1" type="ORF">MANES_S075700</name>
</gene>
<sequence length="43" mass="4952">MCVIGFHNTLRSQLPKVVLIDRCEHLQSVDCWNQPFCLSSAVY</sequence>
<proteinExistence type="predicted"/>
<dbReference type="AlphaFoldDB" id="A0A199UAA1"/>
<protein>
    <submittedName>
        <fullName evidence="1">Uncharacterized protein</fullName>
    </submittedName>
</protein>
<reference evidence="1" key="1">
    <citation type="submission" date="2016-02" db="EMBL/GenBank/DDBJ databases">
        <title>WGS assembly of Manihot esculenta.</title>
        <authorList>
            <person name="Bredeson J.V."/>
            <person name="Prochnik S.E."/>
            <person name="Lyons J.B."/>
            <person name="Schmutz J."/>
            <person name="Grimwood J."/>
            <person name="Vrebalov J."/>
            <person name="Bart R.S."/>
            <person name="Amuge T."/>
            <person name="Ferguson M.E."/>
            <person name="Green R."/>
            <person name="Putnam N."/>
            <person name="Stites J."/>
            <person name="Rounsley S."/>
            <person name="Rokhsar D.S."/>
        </authorList>
    </citation>
    <scope>NUCLEOTIDE SEQUENCE [LARGE SCALE GENOMIC DNA]</scope>
    <source>
        <tissue evidence="1">Leaf</tissue>
    </source>
</reference>
<dbReference type="EMBL" id="KV450781">
    <property type="protein sequence ID" value="OAY21577.1"/>
    <property type="molecule type" value="Genomic_DNA"/>
</dbReference>
<name>A0A199UAA1_MANES</name>
<organism evidence="1">
    <name type="scientific">Manihot esculenta</name>
    <name type="common">Cassava</name>
    <name type="synonym">Jatropha manihot</name>
    <dbReference type="NCBI Taxonomy" id="3983"/>
    <lineage>
        <taxon>Eukaryota</taxon>
        <taxon>Viridiplantae</taxon>
        <taxon>Streptophyta</taxon>
        <taxon>Embryophyta</taxon>
        <taxon>Tracheophyta</taxon>
        <taxon>Spermatophyta</taxon>
        <taxon>Magnoliopsida</taxon>
        <taxon>eudicotyledons</taxon>
        <taxon>Gunneridae</taxon>
        <taxon>Pentapetalae</taxon>
        <taxon>rosids</taxon>
        <taxon>fabids</taxon>
        <taxon>Malpighiales</taxon>
        <taxon>Euphorbiaceae</taxon>
        <taxon>Crotonoideae</taxon>
        <taxon>Manihoteae</taxon>
        <taxon>Manihot</taxon>
    </lineage>
</organism>